<feature type="region of interest" description="Disordered" evidence="1">
    <location>
        <begin position="19"/>
        <end position="38"/>
    </location>
</feature>
<protein>
    <submittedName>
        <fullName evidence="2">Uncharacterized protein</fullName>
    </submittedName>
</protein>
<proteinExistence type="predicted"/>
<reference evidence="2 3" key="1">
    <citation type="submission" date="2019-04" db="EMBL/GenBank/DDBJ databases">
        <title>An improved genome assembly and genetic linkage map for asparagus bean, Vigna unguiculata ssp. sesquipedialis.</title>
        <authorList>
            <person name="Xia Q."/>
            <person name="Zhang R."/>
            <person name="Dong Y."/>
        </authorList>
    </citation>
    <scope>NUCLEOTIDE SEQUENCE [LARGE SCALE GENOMIC DNA]</scope>
    <source>
        <tissue evidence="2">Leaf</tissue>
    </source>
</reference>
<evidence type="ECO:0000313" key="2">
    <source>
        <dbReference type="EMBL" id="QCD99916.1"/>
    </source>
</evidence>
<dbReference type="AlphaFoldDB" id="A0A4D6MIV5"/>
<sequence>MSGLAMHQRTHCSAVHATVSENEPWQPPRSSEQHQNLAQPRLCRQPRNQGLEKSVQQQWCRGARRLAVCVPHQAVWKWLRPIMNLQGGSQVRLSMGNLDYKSNKDLGLCQAIDVEPKVTRRVWRLVVALSLPGGRCNDSGAEALGAWRCVSPTRRSGSGRARHDISKVELLVFLELSSKRIP</sequence>
<evidence type="ECO:0000256" key="1">
    <source>
        <dbReference type="SAM" id="MobiDB-lite"/>
    </source>
</evidence>
<name>A0A4D6MIV5_VIGUN</name>
<dbReference type="EMBL" id="CP039351">
    <property type="protein sequence ID" value="QCD99916.1"/>
    <property type="molecule type" value="Genomic_DNA"/>
</dbReference>
<gene>
    <name evidence="2" type="ORF">DEO72_LG7g1203</name>
</gene>
<organism evidence="2 3">
    <name type="scientific">Vigna unguiculata</name>
    <name type="common">Cowpea</name>
    <dbReference type="NCBI Taxonomy" id="3917"/>
    <lineage>
        <taxon>Eukaryota</taxon>
        <taxon>Viridiplantae</taxon>
        <taxon>Streptophyta</taxon>
        <taxon>Embryophyta</taxon>
        <taxon>Tracheophyta</taxon>
        <taxon>Spermatophyta</taxon>
        <taxon>Magnoliopsida</taxon>
        <taxon>eudicotyledons</taxon>
        <taxon>Gunneridae</taxon>
        <taxon>Pentapetalae</taxon>
        <taxon>rosids</taxon>
        <taxon>fabids</taxon>
        <taxon>Fabales</taxon>
        <taxon>Fabaceae</taxon>
        <taxon>Papilionoideae</taxon>
        <taxon>50 kb inversion clade</taxon>
        <taxon>NPAAA clade</taxon>
        <taxon>indigoferoid/millettioid clade</taxon>
        <taxon>Phaseoleae</taxon>
        <taxon>Vigna</taxon>
    </lineage>
</organism>
<accession>A0A4D6MIV5</accession>
<evidence type="ECO:0000313" key="3">
    <source>
        <dbReference type="Proteomes" id="UP000501690"/>
    </source>
</evidence>
<keyword evidence="3" id="KW-1185">Reference proteome</keyword>
<dbReference type="Proteomes" id="UP000501690">
    <property type="component" value="Linkage Group LG7"/>
</dbReference>